<protein>
    <recommendedName>
        <fullName evidence="2">DUF6590 domain-containing protein</fullName>
    </recommendedName>
</protein>
<name>A0AAD4CVV8_ASPNN</name>
<feature type="region of interest" description="Disordered" evidence="1">
    <location>
        <begin position="626"/>
        <end position="657"/>
    </location>
</feature>
<evidence type="ECO:0000313" key="4">
    <source>
        <dbReference type="Proteomes" id="UP001194746"/>
    </source>
</evidence>
<dbReference type="AlphaFoldDB" id="A0AAD4CVV8"/>
<dbReference type="Pfam" id="PF20233">
    <property type="entry name" value="DUF6590"/>
    <property type="match status" value="1"/>
</dbReference>
<dbReference type="PANTHER" id="PTHR35391:SF5">
    <property type="entry name" value="DUF6590 DOMAIN-CONTAINING PROTEIN"/>
    <property type="match status" value="1"/>
</dbReference>
<evidence type="ECO:0000256" key="1">
    <source>
        <dbReference type="SAM" id="MobiDB-lite"/>
    </source>
</evidence>
<feature type="compositionally biased region" description="Polar residues" evidence="1">
    <location>
        <begin position="639"/>
        <end position="656"/>
    </location>
</feature>
<organism evidence="3 4">
    <name type="scientific">Aspergillus nanangensis</name>
    <dbReference type="NCBI Taxonomy" id="2582783"/>
    <lineage>
        <taxon>Eukaryota</taxon>
        <taxon>Fungi</taxon>
        <taxon>Dikarya</taxon>
        <taxon>Ascomycota</taxon>
        <taxon>Pezizomycotina</taxon>
        <taxon>Eurotiomycetes</taxon>
        <taxon>Eurotiomycetidae</taxon>
        <taxon>Eurotiales</taxon>
        <taxon>Aspergillaceae</taxon>
        <taxon>Aspergillus</taxon>
        <taxon>Aspergillus subgen. Circumdati</taxon>
    </lineage>
</organism>
<feature type="region of interest" description="Disordered" evidence="1">
    <location>
        <begin position="336"/>
        <end position="359"/>
    </location>
</feature>
<reference evidence="3" key="1">
    <citation type="journal article" date="2019" name="Beilstein J. Org. Chem.">
        <title>Nanangenines: drimane sesquiterpenoids as the dominant metabolite cohort of a novel Australian fungus, Aspergillus nanangensis.</title>
        <authorList>
            <person name="Lacey H.J."/>
            <person name="Gilchrist C.L.M."/>
            <person name="Crombie A."/>
            <person name="Kalaitzis J.A."/>
            <person name="Vuong D."/>
            <person name="Rutledge P.J."/>
            <person name="Turner P."/>
            <person name="Pitt J.I."/>
            <person name="Lacey E."/>
            <person name="Chooi Y.H."/>
            <person name="Piggott A.M."/>
        </authorList>
    </citation>
    <scope>NUCLEOTIDE SEQUENCE</scope>
    <source>
        <strain evidence="3">MST-FP2251</strain>
    </source>
</reference>
<gene>
    <name evidence="3" type="ORF">FE257_009842</name>
</gene>
<dbReference type="EMBL" id="VCAU01000006">
    <property type="protein sequence ID" value="KAF9893674.1"/>
    <property type="molecule type" value="Genomic_DNA"/>
</dbReference>
<evidence type="ECO:0000313" key="3">
    <source>
        <dbReference type="EMBL" id="KAF9893674.1"/>
    </source>
</evidence>
<sequence>MTETRSMTLDGSHAPSRLAIVHRFATTKPAYRNSFEEPEAFRWKTSFGTILAWRVKDRVSQIWSRLQVSLTGVLEAGKAEFNEAHHGAVRRGYTGTREPCYSIRCFLMGVDKDHARPNVVVMCDVEWCSKVARNIILASDLLNNEGWKCLRLPFSITQLGKRASDITGSGGGSAVQHTTPSLGPGYVDTSIPSLGPGYVDAPIPRQSYSAPYHPGFPYPFTDESAPRWRSYGYPPISESANVKDIGCYKIITTDSYEDNVTGVSFSAELRGQNIGAATIGGLVQVGDLLLGMTVGHVFHPPDGNGLAEPDFTPDEDELDLFDDDNTTTARGSLRWAQRSSNPLESSEDEIPDRPEPTFSGEKFQIGVLEEISSVTSASRYPLPDLRLDWALIRLNADHPILLRGLGVSDRPQNMDGVYRGNLSKKTKITMRFASTDDKQSNGCGTESTTVIKIPGVQKLQRVHICLLNSNWPRAGDCGCWALIDVENTRGSKFVGMLVASCHALNEVYILRAHDILDDIQRQTHQQVNIPATYPDPRRSSPYNPAAGRWDGSSHERPSDTGYFPTVSSTIRPGSYLPPQTGIHGLPNEYGESYVESGYSSQFSGYFTPSHPYTISSRHTVEFDQPLLREDPGPRHMSARVSSPLHTRISTSNTNSRLDSRYKVPPPAFFKPGRVFSILWHEAPGSTRQNQSYISEAIYQTRFDEQVYCGIRRMVVVKELAQCSLCFSIHTYGGRGVGKDTSDASKHAIIYMEGHRPVQGPNEPPLTKEPLEIRPVSADEKLDSMSRINFGKLYTVEHNVKVREVGRITQRSMSRFVDYARAEFAI</sequence>
<dbReference type="Proteomes" id="UP001194746">
    <property type="component" value="Unassembled WGS sequence"/>
</dbReference>
<evidence type="ECO:0000259" key="2">
    <source>
        <dbReference type="Pfam" id="PF20233"/>
    </source>
</evidence>
<feature type="domain" description="DUF6590" evidence="2">
    <location>
        <begin position="667"/>
        <end position="816"/>
    </location>
</feature>
<proteinExistence type="predicted"/>
<reference evidence="3" key="2">
    <citation type="submission" date="2020-02" db="EMBL/GenBank/DDBJ databases">
        <authorList>
            <person name="Gilchrist C.L.M."/>
            <person name="Chooi Y.-H."/>
        </authorList>
    </citation>
    <scope>NUCLEOTIDE SEQUENCE</scope>
    <source>
        <strain evidence="3">MST-FP2251</strain>
    </source>
</reference>
<dbReference type="InterPro" id="IPR046497">
    <property type="entry name" value="DUF6590"/>
</dbReference>
<comment type="caution">
    <text evidence="3">The sequence shown here is derived from an EMBL/GenBank/DDBJ whole genome shotgun (WGS) entry which is preliminary data.</text>
</comment>
<keyword evidence="4" id="KW-1185">Reference proteome</keyword>
<dbReference type="PANTHER" id="PTHR35391">
    <property type="entry name" value="C2H2-TYPE DOMAIN-CONTAINING PROTEIN-RELATED"/>
    <property type="match status" value="1"/>
</dbReference>
<accession>A0AAD4CVV8</accession>
<feature type="region of interest" description="Disordered" evidence="1">
    <location>
        <begin position="527"/>
        <end position="563"/>
    </location>
</feature>